<dbReference type="InterPro" id="IPR049255">
    <property type="entry name" value="Apc1_N"/>
</dbReference>
<sequence length="177" mass="19358">MAGSGAETWSFHFGWSGLEGYGDDQITVQDNRATWNSCGLVRQVYECENTILQACWCLFDGPGQEHTRTLCLLHASSLSTFNLQGDHAVIPLPCHFLHLHPLPVGVLLSGATSGAPHTLMHALEEPRRLSVSDGRQSKPEGQWKGESVLWTSQDCPYAATVNENLGRVAVWQASQAT</sequence>
<evidence type="ECO:0000313" key="6">
    <source>
        <dbReference type="Proteomes" id="UP001465755"/>
    </source>
</evidence>
<keyword evidence="1" id="KW-0132">Cell division</keyword>
<gene>
    <name evidence="5" type="ORF">WJX73_000724</name>
</gene>
<dbReference type="GO" id="GO:0060090">
    <property type="term" value="F:molecular adaptor activity"/>
    <property type="evidence" value="ECO:0007669"/>
    <property type="project" value="TreeGrafter"/>
</dbReference>
<dbReference type="GO" id="GO:0031145">
    <property type="term" value="P:anaphase-promoting complex-dependent catabolic process"/>
    <property type="evidence" value="ECO:0007669"/>
    <property type="project" value="TreeGrafter"/>
</dbReference>
<evidence type="ECO:0000259" key="4">
    <source>
        <dbReference type="Pfam" id="PF12859"/>
    </source>
</evidence>
<dbReference type="AlphaFoldDB" id="A0AAW1NVS9"/>
<evidence type="ECO:0000256" key="3">
    <source>
        <dbReference type="ARBA" id="ARBA00023306"/>
    </source>
</evidence>
<dbReference type="GO" id="GO:0007091">
    <property type="term" value="P:metaphase/anaphase transition of mitotic cell cycle"/>
    <property type="evidence" value="ECO:0007669"/>
    <property type="project" value="TreeGrafter"/>
</dbReference>
<keyword evidence="2" id="KW-0498">Mitosis</keyword>
<dbReference type="GO" id="GO:0005680">
    <property type="term" value="C:anaphase-promoting complex"/>
    <property type="evidence" value="ECO:0007669"/>
    <property type="project" value="InterPro"/>
</dbReference>
<reference evidence="5 6" key="1">
    <citation type="journal article" date="2024" name="Nat. Commun.">
        <title>Phylogenomics reveals the evolutionary origins of lichenization in chlorophyte algae.</title>
        <authorList>
            <person name="Puginier C."/>
            <person name="Libourel C."/>
            <person name="Otte J."/>
            <person name="Skaloud P."/>
            <person name="Haon M."/>
            <person name="Grisel S."/>
            <person name="Petersen M."/>
            <person name="Berrin J.G."/>
            <person name="Delaux P.M."/>
            <person name="Dal Grande F."/>
            <person name="Keller J."/>
        </authorList>
    </citation>
    <scope>NUCLEOTIDE SEQUENCE [LARGE SCALE GENOMIC DNA]</scope>
    <source>
        <strain evidence="5 6">SAG 2036</strain>
    </source>
</reference>
<accession>A0AAW1NVS9</accession>
<organism evidence="5 6">
    <name type="scientific">Symbiochloris irregularis</name>
    <dbReference type="NCBI Taxonomy" id="706552"/>
    <lineage>
        <taxon>Eukaryota</taxon>
        <taxon>Viridiplantae</taxon>
        <taxon>Chlorophyta</taxon>
        <taxon>core chlorophytes</taxon>
        <taxon>Trebouxiophyceae</taxon>
        <taxon>Trebouxiales</taxon>
        <taxon>Trebouxiaceae</taxon>
        <taxon>Symbiochloris</taxon>
    </lineage>
</organism>
<comment type="caution">
    <text evidence="5">The sequence shown here is derived from an EMBL/GenBank/DDBJ whole genome shotgun (WGS) entry which is preliminary data.</text>
</comment>
<proteinExistence type="predicted"/>
<dbReference type="GO" id="GO:0070979">
    <property type="term" value="P:protein K11-linked ubiquitination"/>
    <property type="evidence" value="ECO:0007669"/>
    <property type="project" value="TreeGrafter"/>
</dbReference>
<keyword evidence="6" id="KW-1185">Reference proteome</keyword>
<dbReference type="GO" id="GO:0051301">
    <property type="term" value="P:cell division"/>
    <property type="evidence" value="ECO:0007669"/>
    <property type="project" value="UniProtKB-KW"/>
</dbReference>
<dbReference type="Pfam" id="PF12859">
    <property type="entry name" value="ANAPC1"/>
    <property type="match status" value="1"/>
</dbReference>
<dbReference type="Proteomes" id="UP001465755">
    <property type="component" value="Unassembled WGS sequence"/>
</dbReference>
<dbReference type="PANTHER" id="PTHR12827:SF3">
    <property type="entry name" value="ANAPHASE-PROMOTING COMPLEX SUBUNIT 1"/>
    <property type="match status" value="1"/>
</dbReference>
<dbReference type="InterPro" id="IPR024990">
    <property type="entry name" value="Apc1"/>
</dbReference>
<evidence type="ECO:0000256" key="1">
    <source>
        <dbReference type="ARBA" id="ARBA00022618"/>
    </source>
</evidence>
<evidence type="ECO:0000256" key="2">
    <source>
        <dbReference type="ARBA" id="ARBA00022776"/>
    </source>
</evidence>
<keyword evidence="3" id="KW-0131">Cell cycle</keyword>
<dbReference type="PANTHER" id="PTHR12827">
    <property type="entry name" value="MEIOTIC CHECKPOINT REGULATOR TSG24 FAMILY MEMBER"/>
    <property type="match status" value="1"/>
</dbReference>
<protein>
    <recommendedName>
        <fullName evidence="4">Anaphase-promoting complex subunit 1 N-terminal domain-containing protein</fullName>
    </recommendedName>
</protein>
<name>A0AAW1NVS9_9CHLO</name>
<evidence type="ECO:0000313" key="5">
    <source>
        <dbReference type="EMBL" id="KAK9796660.1"/>
    </source>
</evidence>
<feature type="domain" description="Anaphase-promoting complex subunit 1 N-terminal" evidence="4">
    <location>
        <begin position="18"/>
        <end position="110"/>
    </location>
</feature>
<dbReference type="EMBL" id="JALJOQ010000114">
    <property type="protein sequence ID" value="KAK9796660.1"/>
    <property type="molecule type" value="Genomic_DNA"/>
</dbReference>